<reference evidence="1 2" key="1">
    <citation type="journal article" date="2022" name="Front. Microbiol.">
        <title>Male-killing mechanisms vary between Spiroplasma species.</title>
        <authorList>
            <person name="Arai H."/>
            <person name="Inoue M."/>
            <person name="Kageyama D."/>
        </authorList>
    </citation>
    <scope>NUCLEOTIDE SEQUENCE [LARGE SCALE GENOMIC DNA]</scope>
    <source>
        <strain evidence="2">sHm</strain>
    </source>
</reference>
<gene>
    <name evidence="1" type="ORF">SHM_00570</name>
</gene>
<accession>A0ABN6SXV0</accession>
<protein>
    <submittedName>
        <fullName evidence="1">Uncharacterized protein</fullName>
    </submittedName>
</protein>
<sequence length="73" mass="8744">MNEILKNHKKLKKQYFKNNKQGIENQGAKWNIGCFTEGNIWHILKEMLGNRTYNINIYIKMVIFKCNQINLKT</sequence>
<organism evidence="1 2">
    <name type="scientific">Spiroplasma ixodetis</name>
    <dbReference type="NCBI Taxonomy" id="2141"/>
    <lineage>
        <taxon>Bacteria</taxon>
        <taxon>Bacillati</taxon>
        <taxon>Mycoplasmatota</taxon>
        <taxon>Mollicutes</taxon>
        <taxon>Entomoplasmatales</taxon>
        <taxon>Spiroplasmataceae</taxon>
        <taxon>Spiroplasma</taxon>
    </lineage>
</organism>
<dbReference type="Proteomes" id="UP001163387">
    <property type="component" value="Chromosome"/>
</dbReference>
<keyword evidence="2" id="KW-1185">Reference proteome</keyword>
<evidence type="ECO:0000313" key="1">
    <source>
        <dbReference type="EMBL" id="BDT02411.1"/>
    </source>
</evidence>
<evidence type="ECO:0000313" key="2">
    <source>
        <dbReference type="Proteomes" id="UP001163387"/>
    </source>
</evidence>
<name>A0ABN6SXV0_9MOLU</name>
<dbReference type="EMBL" id="AP026933">
    <property type="protein sequence ID" value="BDT02411.1"/>
    <property type="molecule type" value="Genomic_DNA"/>
</dbReference>
<dbReference type="RefSeq" id="WP_281748782.1">
    <property type="nucleotide sequence ID" value="NZ_AP026933.1"/>
</dbReference>
<proteinExistence type="predicted"/>